<proteinExistence type="predicted"/>
<evidence type="ECO:0000313" key="1">
    <source>
        <dbReference type="EMBL" id="MBB6031966.1"/>
    </source>
</evidence>
<protein>
    <recommendedName>
        <fullName evidence="3">Lipoprotein</fullName>
    </recommendedName>
</protein>
<accession>A0ABR6P7G8</accession>
<gene>
    <name evidence="1" type="ORF">HNR35_000969</name>
</gene>
<comment type="caution">
    <text evidence="1">The sequence shown here is derived from an EMBL/GenBank/DDBJ whole genome shotgun (WGS) entry which is preliminary data.</text>
</comment>
<dbReference type="EMBL" id="JACHFA010000005">
    <property type="protein sequence ID" value="MBB6031966.1"/>
    <property type="molecule type" value="Genomic_DNA"/>
</dbReference>
<sequence>MKLRRGDLWSKKVVISSTSIMLSIFSLSCDLRKENAGNKIGSVISSGKDYWDNLGCKYLSGSEKSIFNAFPKSKKSQVFYSILKKENGKDAIQLLINWGIDFQTASSIAISIDKELVELKNSQIKLSDNDSYEVGNAGNYNLPYSSIDSDNNLLSADSSFYSNLDSNDNANTNYLNSQNYTYQEYTNKQAQEMQEIFKKYKIFKENAYKLSQTLNKSTSYAEELNTKLSEINTKENNKFILKADDIKDIIRLIARIKMTQYTDLSKKILDNNFSNIASDEESARYVLLYKNTNNPYLEVRKILGSILSKISSIVGGSKANVVDIEDYEKIKKAKEYAQGVLDILKSIDSGEAIEAVLNKAKQLEKNN</sequence>
<evidence type="ECO:0000313" key="2">
    <source>
        <dbReference type="Proteomes" id="UP000566276"/>
    </source>
</evidence>
<dbReference type="PROSITE" id="PS51257">
    <property type="entry name" value="PROKAR_LIPOPROTEIN"/>
    <property type="match status" value="1"/>
</dbReference>
<reference evidence="1 2" key="1">
    <citation type="submission" date="2020-08" db="EMBL/GenBank/DDBJ databases">
        <title>Genomic Encyclopedia of Type Strains, Phase IV (KMG-IV): sequencing the most valuable type-strain genomes for metagenomic binning, comparative biology and taxonomic classification.</title>
        <authorList>
            <person name="Goeker M."/>
        </authorList>
    </citation>
    <scope>NUCLEOTIDE SEQUENCE [LARGE SCALE GENOMIC DNA]</scope>
    <source>
        <strain evidence="1 2">DSM 16813</strain>
    </source>
</reference>
<keyword evidence="2" id="KW-1185">Reference proteome</keyword>
<dbReference type="RefSeq" id="WP_236845793.1">
    <property type="nucleotide sequence ID" value="NZ_JACHFA010000005.1"/>
</dbReference>
<organism evidence="1 2">
    <name type="scientific">Borreliella spielmanii</name>
    <dbReference type="NCBI Taxonomy" id="88916"/>
    <lineage>
        <taxon>Bacteria</taxon>
        <taxon>Pseudomonadati</taxon>
        <taxon>Spirochaetota</taxon>
        <taxon>Spirochaetia</taxon>
        <taxon>Spirochaetales</taxon>
        <taxon>Borreliaceae</taxon>
        <taxon>Borreliella</taxon>
    </lineage>
</organism>
<name>A0ABR6P7G8_9SPIR</name>
<dbReference type="Proteomes" id="UP000566276">
    <property type="component" value="Unassembled WGS sequence"/>
</dbReference>
<evidence type="ECO:0008006" key="3">
    <source>
        <dbReference type="Google" id="ProtNLM"/>
    </source>
</evidence>